<sequence length="80" mass="9156">MSTKIKQDLSIGKNLREMRRNAGLSQEQVAVQLQTLGIPASREIISQMELGHYSIRVSVLVALKELYKVSYEDFFRDITL</sequence>
<dbReference type="SUPFAM" id="SSF47413">
    <property type="entry name" value="lambda repressor-like DNA-binding domains"/>
    <property type="match status" value="1"/>
</dbReference>
<comment type="caution">
    <text evidence="2">The sequence shown here is derived from an EMBL/GenBank/DDBJ whole genome shotgun (WGS) entry which is preliminary data.</text>
</comment>
<feature type="domain" description="HTH cro/C1-type" evidence="1">
    <location>
        <begin position="15"/>
        <end position="74"/>
    </location>
</feature>
<name>A0A9J6QSE2_9FIRM</name>
<dbReference type="EMBL" id="JAOSHN010000004">
    <property type="protein sequence ID" value="MCU7378933.1"/>
    <property type="molecule type" value="Genomic_DNA"/>
</dbReference>
<dbReference type="Gene3D" id="1.10.260.40">
    <property type="entry name" value="lambda repressor-like DNA-binding domains"/>
    <property type="match status" value="1"/>
</dbReference>
<reference evidence="2" key="1">
    <citation type="submission" date="2022-09" db="EMBL/GenBank/DDBJ databases">
        <title>Culturomic study of gut microbiota in children with autism spectrum disorder.</title>
        <authorList>
            <person name="Efimov B.A."/>
            <person name="Chaplin A.V."/>
            <person name="Sokolova S.R."/>
            <person name="Pikina A.P."/>
            <person name="Korzhanova M."/>
            <person name="Belova V."/>
            <person name="Korostin D."/>
        </authorList>
    </citation>
    <scope>NUCLEOTIDE SEQUENCE</scope>
    <source>
        <strain evidence="2">ASD5510</strain>
    </source>
</reference>
<evidence type="ECO:0000313" key="3">
    <source>
        <dbReference type="Proteomes" id="UP001065549"/>
    </source>
</evidence>
<dbReference type="PROSITE" id="PS50943">
    <property type="entry name" value="HTH_CROC1"/>
    <property type="match status" value="1"/>
</dbReference>
<organism evidence="2 3">
    <name type="scientific">Hominibacterium faecale</name>
    <dbReference type="NCBI Taxonomy" id="2839743"/>
    <lineage>
        <taxon>Bacteria</taxon>
        <taxon>Bacillati</taxon>
        <taxon>Bacillota</taxon>
        <taxon>Clostridia</taxon>
        <taxon>Peptostreptococcales</taxon>
        <taxon>Anaerovoracaceae</taxon>
        <taxon>Hominibacterium</taxon>
    </lineage>
</organism>
<dbReference type="GO" id="GO:0003677">
    <property type="term" value="F:DNA binding"/>
    <property type="evidence" value="ECO:0007669"/>
    <property type="project" value="InterPro"/>
</dbReference>
<protein>
    <submittedName>
        <fullName evidence="2">Helix-turn-helix domain-containing protein</fullName>
    </submittedName>
</protein>
<accession>A0A9J6QSE2</accession>
<keyword evidence="3" id="KW-1185">Reference proteome</keyword>
<dbReference type="RefSeq" id="WP_269478535.1">
    <property type="nucleotide sequence ID" value="NZ_JAOSHN010000004.1"/>
</dbReference>
<evidence type="ECO:0000313" key="2">
    <source>
        <dbReference type="EMBL" id="MCU7378933.1"/>
    </source>
</evidence>
<evidence type="ECO:0000259" key="1">
    <source>
        <dbReference type="PROSITE" id="PS50943"/>
    </source>
</evidence>
<dbReference type="AlphaFoldDB" id="A0A9J6QSE2"/>
<dbReference type="Pfam" id="PF13560">
    <property type="entry name" value="HTH_31"/>
    <property type="match status" value="1"/>
</dbReference>
<dbReference type="CDD" id="cd00093">
    <property type="entry name" value="HTH_XRE"/>
    <property type="match status" value="1"/>
</dbReference>
<proteinExistence type="predicted"/>
<dbReference type="InterPro" id="IPR001387">
    <property type="entry name" value="Cro/C1-type_HTH"/>
</dbReference>
<dbReference type="SMART" id="SM00530">
    <property type="entry name" value="HTH_XRE"/>
    <property type="match status" value="1"/>
</dbReference>
<dbReference type="Proteomes" id="UP001065549">
    <property type="component" value="Unassembled WGS sequence"/>
</dbReference>
<dbReference type="InterPro" id="IPR010982">
    <property type="entry name" value="Lambda_DNA-bd_dom_sf"/>
</dbReference>
<gene>
    <name evidence="2" type="ORF">OBO34_11255</name>
</gene>